<dbReference type="PIRSF" id="PIRSF037208">
    <property type="entry name" value="ATE_pro_prd"/>
    <property type="match status" value="1"/>
</dbReference>
<feature type="domain" description="N-end aminoacyl transferase N-terminal" evidence="5">
    <location>
        <begin position="13"/>
        <end position="83"/>
    </location>
</feature>
<dbReference type="EC" id="2.3.2.29" evidence="4"/>
<evidence type="ECO:0000256" key="3">
    <source>
        <dbReference type="ARBA" id="ARBA00023315"/>
    </source>
</evidence>
<evidence type="ECO:0000313" key="7">
    <source>
        <dbReference type="EMBL" id="MCA6064106.1"/>
    </source>
</evidence>
<evidence type="ECO:0000313" key="8">
    <source>
        <dbReference type="Proteomes" id="UP000714380"/>
    </source>
</evidence>
<protein>
    <recommendedName>
        <fullName evidence="4">Aspartate/glutamate leucyltransferase</fullName>
        <ecNumber evidence="4">2.3.2.29</ecNumber>
    </recommendedName>
</protein>
<evidence type="ECO:0000256" key="1">
    <source>
        <dbReference type="ARBA" id="ARBA00022490"/>
    </source>
</evidence>
<evidence type="ECO:0000256" key="2">
    <source>
        <dbReference type="ARBA" id="ARBA00022679"/>
    </source>
</evidence>
<proteinExistence type="inferred from homology"/>
<dbReference type="PANTHER" id="PTHR21367:SF1">
    <property type="entry name" value="ARGINYL-TRNA--PROTEIN TRANSFERASE 1"/>
    <property type="match status" value="1"/>
</dbReference>
<dbReference type="NCBIfam" id="NF002346">
    <property type="entry name" value="PRK01305.2-3"/>
    <property type="match status" value="1"/>
</dbReference>
<dbReference type="InterPro" id="IPR016181">
    <property type="entry name" value="Acyl_CoA_acyltransferase"/>
</dbReference>
<dbReference type="Pfam" id="PF04377">
    <property type="entry name" value="ATE_C"/>
    <property type="match status" value="1"/>
</dbReference>
<feature type="domain" description="N-end rule aminoacyl transferase C-terminal" evidence="6">
    <location>
        <begin position="103"/>
        <end position="225"/>
    </location>
</feature>
<dbReference type="PANTHER" id="PTHR21367">
    <property type="entry name" value="ARGININE-TRNA-PROTEIN TRANSFERASE 1"/>
    <property type="match status" value="1"/>
</dbReference>
<comment type="subcellular location">
    <subcellularLocation>
        <location evidence="4">Cytoplasm</location>
    </subcellularLocation>
</comment>
<organism evidence="7 8">
    <name type="scientific">Thalassolituus marinus</name>
    <dbReference type="NCBI Taxonomy" id="671053"/>
    <lineage>
        <taxon>Bacteria</taxon>
        <taxon>Pseudomonadati</taxon>
        <taxon>Pseudomonadota</taxon>
        <taxon>Gammaproteobacteria</taxon>
        <taxon>Oceanospirillales</taxon>
        <taxon>Oceanospirillaceae</taxon>
        <taxon>Thalassolituus</taxon>
    </lineage>
</organism>
<dbReference type="InterPro" id="IPR030700">
    <property type="entry name" value="N-end_Aminoacyl_Trfase"/>
</dbReference>
<reference evidence="7 8" key="1">
    <citation type="submission" date="2020-12" db="EMBL/GenBank/DDBJ databases">
        <title>Novel Thalassolituus-related marine hydrocarbonoclastic bacteria mediated algae-derived hydrocarbons mineralization in twilight zone of the northern South China Sea.</title>
        <authorList>
            <person name="Dong C."/>
        </authorList>
    </citation>
    <scope>NUCLEOTIDE SEQUENCE [LARGE SCALE GENOMIC DNA]</scope>
    <source>
        <strain evidence="7 8">IMCC1826</strain>
    </source>
</reference>
<comment type="catalytic activity">
    <reaction evidence="4">
        <text>N-terminal L-glutamyl-[protein] + L-leucyl-tRNA(Leu) = N-terminal L-leucyl-L-glutamyl-[protein] + tRNA(Leu) + H(+)</text>
        <dbReference type="Rhea" id="RHEA:50412"/>
        <dbReference type="Rhea" id="RHEA-COMP:9613"/>
        <dbReference type="Rhea" id="RHEA-COMP:9622"/>
        <dbReference type="Rhea" id="RHEA-COMP:12664"/>
        <dbReference type="Rhea" id="RHEA-COMP:12668"/>
        <dbReference type="ChEBI" id="CHEBI:15378"/>
        <dbReference type="ChEBI" id="CHEBI:64721"/>
        <dbReference type="ChEBI" id="CHEBI:78442"/>
        <dbReference type="ChEBI" id="CHEBI:78494"/>
        <dbReference type="ChEBI" id="CHEBI:133041"/>
        <dbReference type="EC" id="2.3.2.29"/>
    </reaction>
</comment>
<keyword evidence="2 4" id="KW-0808">Transferase</keyword>
<comment type="caution">
    <text evidence="7">The sequence shown here is derived from an EMBL/GenBank/DDBJ whole genome shotgun (WGS) entry which is preliminary data.</text>
</comment>
<comment type="similarity">
    <text evidence="4">Belongs to the R-transferase family. Bpt subfamily.</text>
</comment>
<keyword evidence="1 4" id="KW-0963">Cytoplasm</keyword>
<dbReference type="InterPro" id="IPR017138">
    <property type="entry name" value="Asp_Glu_LeuTrfase"/>
</dbReference>
<dbReference type="Pfam" id="PF04376">
    <property type="entry name" value="ATE_N"/>
    <property type="match status" value="1"/>
</dbReference>
<dbReference type="EMBL" id="JAEDAH010000054">
    <property type="protein sequence ID" value="MCA6064106.1"/>
    <property type="molecule type" value="Genomic_DNA"/>
</dbReference>
<dbReference type="NCBIfam" id="NF002342">
    <property type="entry name" value="PRK01305.1-3"/>
    <property type="match status" value="1"/>
</dbReference>
<dbReference type="HAMAP" id="MF_00689">
    <property type="entry name" value="Bpt"/>
    <property type="match status" value="1"/>
</dbReference>
<dbReference type="GO" id="GO:0004057">
    <property type="term" value="F:arginyl-tRNA--protein transferase activity"/>
    <property type="evidence" value="ECO:0007669"/>
    <property type="project" value="UniProtKB-EC"/>
</dbReference>
<evidence type="ECO:0000256" key="4">
    <source>
        <dbReference type="HAMAP-Rule" id="MF_00689"/>
    </source>
</evidence>
<keyword evidence="8" id="KW-1185">Reference proteome</keyword>
<comment type="catalytic activity">
    <reaction evidence="4">
        <text>N-terminal L-aspartyl-[protein] + L-leucyl-tRNA(Leu) = N-terminal L-leucyl-L-aspartyl-[protein] + tRNA(Leu) + H(+)</text>
        <dbReference type="Rhea" id="RHEA:50420"/>
        <dbReference type="Rhea" id="RHEA-COMP:9613"/>
        <dbReference type="Rhea" id="RHEA-COMP:9622"/>
        <dbReference type="Rhea" id="RHEA-COMP:12669"/>
        <dbReference type="Rhea" id="RHEA-COMP:12674"/>
        <dbReference type="ChEBI" id="CHEBI:15378"/>
        <dbReference type="ChEBI" id="CHEBI:64720"/>
        <dbReference type="ChEBI" id="CHEBI:78442"/>
        <dbReference type="ChEBI" id="CHEBI:78494"/>
        <dbReference type="ChEBI" id="CHEBI:133042"/>
        <dbReference type="EC" id="2.3.2.29"/>
    </reaction>
</comment>
<evidence type="ECO:0000259" key="5">
    <source>
        <dbReference type="Pfam" id="PF04376"/>
    </source>
</evidence>
<gene>
    <name evidence="4" type="primary">bpt</name>
    <name evidence="7" type="ORF">I9W95_10850</name>
</gene>
<comment type="function">
    <text evidence="4">Functions in the N-end rule pathway of protein degradation where it conjugates Leu from its aminoacyl-tRNA to the N-termini of proteins containing an N-terminal aspartate or glutamate.</text>
</comment>
<name>A0ABS7ZQW1_9GAMM</name>
<dbReference type="InterPro" id="IPR007471">
    <property type="entry name" value="N-end_Aminoacyl_Trfase_N"/>
</dbReference>
<dbReference type="InterPro" id="IPR007472">
    <property type="entry name" value="N-end_Aminoacyl_Trfase_C"/>
</dbReference>
<sequence length="234" mass="27141">MNKILLFQPPETHDCSYLPDQQARSLYADPRVELDEETLTLLSLNGFRRSGRLVYRPNCPDCNACIAVRLRVRELQLKRSHKRNIKRNADLTLEIGLPIVSDEIYSMYERYISQRHADGDMFPPSIQQFTDFLGSDFGTTRYLIARKGDQLIACMVFDLLGDGLSSVYCFYEPDEEPRSPGTYLIIRLSQIASALNLPYNYLGYYVRGCRKMEYKLHFSPMEQLCEGRWQLLSP</sequence>
<evidence type="ECO:0000259" key="6">
    <source>
        <dbReference type="Pfam" id="PF04377"/>
    </source>
</evidence>
<dbReference type="RefSeq" id="WP_225674759.1">
    <property type="nucleotide sequence ID" value="NZ_JAEDAH010000054.1"/>
</dbReference>
<dbReference type="SUPFAM" id="SSF55729">
    <property type="entry name" value="Acyl-CoA N-acyltransferases (Nat)"/>
    <property type="match status" value="1"/>
</dbReference>
<accession>A0ABS7ZQW1</accession>
<keyword evidence="3 4" id="KW-0012">Acyltransferase</keyword>
<dbReference type="NCBIfam" id="NF002341">
    <property type="entry name" value="PRK01305.1-1"/>
    <property type="match status" value="1"/>
</dbReference>
<dbReference type="Proteomes" id="UP000714380">
    <property type="component" value="Unassembled WGS sequence"/>
</dbReference>